<evidence type="ECO:0000313" key="2">
    <source>
        <dbReference type="EMBL" id="RZS86691.1"/>
    </source>
</evidence>
<comment type="caution">
    <text evidence="2">The sequence shown here is derived from an EMBL/GenBank/DDBJ whole genome shotgun (WGS) entry which is preliminary data.</text>
</comment>
<dbReference type="AlphaFoldDB" id="A0A4Q7NN90"/>
<organism evidence="2 3">
    <name type="scientific">Pigmentiphaga kullae</name>
    <dbReference type="NCBI Taxonomy" id="151784"/>
    <lineage>
        <taxon>Bacteria</taxon>
        <taxon>Pseudomonadati</taxon>
        <taxon>Pseudomonadota</taxon>
        <taxon>Betaproteobacteria</taxon>
        <taxon>Burkholderiales</taxon>
        <taxon>Alcaligenaceae</taxon>
        <taxon>Pigmentiphaga</taxon>
    </lineage>
</organism>
<dbReference type="Proteomes" id="UP000292445">
    <property type="component" value="Unassembled WGS sequence"/>
</dbReference>
<evidence type="ECO:0000313" key="3">
    <source>
        <dbReference type="Proteomes" id="UP000292445"/>
    </source>
</evidence>
<dbReference type="Pfam" id="PF14588">
    <property type="entry name" value="YjgF_endoribonc"/>
    <property type="match status" value="1"/>
</dbReference>
<proteinExistence type="predicted"/>
<accession>A0A4Q7NN90</accession>
<evidence type="ECO:0000259" key="1">
    <source>
        <dbReference type="Pfam" id="PF14588"/>
    </source>
</evidence>
<gene>
    <name evidence="2" type="ORF">EV675_2739</name>
</gene>
<reference evidence="2 3" key="1">
    <citation type="submission" date="2019-02" db="EMBL/GenBank/DDBJ databases">
        <title>Genomic Encyclopedia of Type Strains, Phase IV (KMG-IV): sequencing the most valuable type-strain genomes for metagenomic binning, comparative biology and taxonomic classification.</title>
        <authorList>
            <person name="Goeker M."/>
        </authorList>
    </citation>
    <scope>NUCLEOTIDE SEQUENCE [LARGE SCALE GENOMIC DNA]</scope>
    <source>
        <strain evidence="2 3">K24</strain>
    </source>
</reference>
<protein>
    <submittedName>
        <fullName evidence="2">Enamine deaminase RidA (YjgF/YER057c/UK114 family)</fullName>
    </submittedName>
</protein>
<name>A0A4Q7NN90_9BURK</name>
<dbReference type="OrthoDB" id="8587942at2"/>
<dbReference type="PANTHER" id="PTHR43760:SF1">
    <property type="entry name" value="ENDORIBONUCLEASE L-PSP_CHORISMATE MUTASE-LIKE DOMAIN-CONTAINING PROTEIN"/>
    <property type="match status" value="1"/>
</dbReference>
<sequence>MSAIETRLKELGITLPDAPVIKANPALVPGVAAGGLFFCQGTLGHTNGDFPYLGKVGDKVTVEEAYQSARLCAINHLAQAKAVLKDLDRIVRVVQLVVYVNGAPGFERAPYVSNGASDLFVEVFGPERAAMARASLSVPDLIYTAPVETLCTFEITPA</sequence>
<feature type="domain" description="Endoribonuclease L-PSP/chorismate mutase-like" evidence="1">
    <location>
        <begin position="5"/>
        <end position="133"/>
    </location>
</feature>
<dbReference type="InterPro" id="IPR013813">
    <property type="entry name" value="Endoribo_LPSP/chorism_mut-like"/>
</dbReference>
<dbReference type="RefSeq" id="WP_124688470.1">
    <property type="nucleotide sequence ID" value="NZ_SGXC01000001.1"/>
</dbReference>
<dbReference type="CDD" id="cd02199">
    <property type="entry name" value="YjgF_YER057c_UK114_like_1"/>
    <property type="match status" value="1"/>
</dbReference>
<dbReference type="SUPFAM" id="SSF55298">
    <property type="entry name" value="YjgF-like"/>
    <property type="match status" value="1"/>
</dbReference>
<dbReference type="PANTHER" id="PTHR43760">
    <property type="entry name" value="ENDORIBONUCLEASE-RELATED"/>
    <property type="match status" value="1"/>
</dbReference>
<dbReference type="InterPro" id="IPR035959">
    <property type="entry name" value="RutC-like_sf"/>
</dbReference>
<dbReference type="Gene3D" id="3.30.1330.40">
    <property type="entry name" value="RutC-like"/>
    <property type="match status" value="1"/>
</dbReference>
<dbReference type="EMBL" id="SGXC01000001">
    <property type="protein sequence ID" value="RZS86691.1"/>
    <property type="molecule type" value="Genomic_DNA"/>
</dbReference>
<keyword evidence="3" id="KW-1185">Reference proteome</keyword>